<evidence type="ECO:0000256" key="1">
    <source>
        <dbReference type="ARBA" id="ARBA00023002"/>
    </source>
</evidence>
<reference evidence="2 3" key="1">
    <citation type="submission" date="2017-06" db="EMBL/GenBank/DDBJ databases">
        <title>Sequencing and comparative analysis of myxobacterial genomes.</title>
        <authorList>
            <person name="Rupp O."/>
            <person name="Goesmann A."/>
            <person name="Sogaard-Andersen L."/>
        </authorList>
    </citation>
    <scope>NUCLEOTIDE SEQUENCE [LARGE SCALE GENOMIC DNA]</scope>
    <source>
        <strain evidence="2 3">DSM 52655</strain>
    </source>
</reference>
<accession>A0A250JJD5</accession>
<dbReference type="GO" id="GO:0016491">
    <property type="term" value="F:oxidoreductase activity"/>
    <property type="evidence" value="ECO:0007669"/>
    <property type="project" value="UniProtKB-KW"/>
</dbReference>
<dbReference type="EMBL" id="CP022098">
    <property type="protein sequence ID" value="ATB44005.1"/>
    <property type="molecule type" value="Genomic_DNA"/>
</dbReference>
<dbReference type="InterPro" id="IPR002347">
    <property type="entry name" value="SDR_fam"/>
</dbReference>
<evidence type="ECO:0000313" key="2">
    <source>
        <dbReference type="EMBL" id="ATB44005.1"/>
    </source>
</evidence>
<sequence length="295" mass="31305">MTQDLVGKVVLITGATDGIGKAAATEFAKRGATLTIVGRSKQKAEQVLAELKAASGNQNIDLLLCDLSRMADVKRAAEEFRARHDRLDVLVNNAGATFKTPTMGPDGFELTFALNHLAYFQLTTALLDLLKKTPGARVVSTSSGMQARGKLDLAKTPTSLEGSGPSAYATSKLANVLFTKELQRRLEGTTAAANCFEPGTVRTQFGGFGSDQGFLLNLVYTLAKPFSSTPEQGADSLIWLATSPEATPLKGEYVSKRRPARPQKQALDAKLAADLWTLSERLCAEAAGRVAGGTA</sequence>
<organism evidence="2 3">
    <name type="scientific">Cystobacter fuscus</name>
    <dbReference type="NCBI Taxonomy" id="43"/>
    <lineage>
        <taxon>Bacteria</taxon>
        <taxon>Pseudomonadati</taxon>
        <taxon>Myxococcota</taxon>
        <taxon>Myxococcia</taxon>
        <taxon>Myxococcales</taxon>
        <taxon>Cystobacterineae</taxon>
        <taxon>Archangiaceae</taxon>
        <taxon>Cystobacter</taxon>
    </lineage>
</organism>
<dbReference type="SUPFAM" id="SSF51735">
    <property type="entry name" value="NAD(P)-binding Rossmann-fold domains"/>
    <property type="match status" value="1"/>
</dbReference>
<dbReference type="InterPro" id="IPR036291">
    <property type="entry name" value="NAD(P)-bd_dom_sf"/>
</dbReference>
<protein>
    <submittedName>
        <fullName evidence="2">Short-chain dehydrogenase/reductase</fullName>
    </submittedName>
</protein>
<name>A0A250JJD5_9BACT</name>
<gene>
    <name evidence="2" type="ORF">CYFUS_009486</name>
</gene>
<dbReference type="Pfam" id="PF00106">
    <property type="entry name" value="adh_short"/>
    <property type="match status" value="1"/>
</dbReference>
<dbReference type="RefSeq" id="WP_095991340.1">
    <property type="nucleotide sequence ID" value="NZ_CP022098.1"/>
</dbReference>
<dbReference type="CDD" id="cd05327">
    <property type="entry name" value="retinol-DH_like_SDR_c_like"/>
    <property type="match status" value="1"/>
</dbReference>
<dbReference type="Proteomes" id="UP000217257">
    <property type="component" value="Chromosome"/>
</dbReference>
<dbReference type="PRINTS" id="PR00081">
    <property type="entry name" value="GDHRDH"/>
</dbReference>
<dbReference type="PANTHER" id="PTHR43157">
    <property type="entry name" value="PHOSPHATIDYLINOSITOL-GLYCAN BIOSYNTHESIS CLASS F PROTEIN-RELATED"/>
    <property type="match status" value="1"/>
</dbReference>
<evidence type="ECO:0000313" key="3">
    <source>
        <dbReference type="Proteomes" id="UP000217257"/>
    </source>
</evidence>
<dbReference type="Gene3D" id="3.40.50.720">
    <property type="entry name" value="NAD(P)-binding Rossmann-like Domain"/>
    <property type="match status" value="1"/>
</dbReference>
<proteinExistence type="predicted"/>
<dbReference type="PANTHER" id="PTHR43157:SF31">
    <property type="entry name" value="PHOSPHATIDYLINOSITOL-GLYCAN BIOSYNTHESIS CLASS F PROTEIN"/>
    <property type="match status" value="1"/>
</dbReference>
<keyword evidence="1" id="KW-0560">Oxidoreductase</keyword>
<dbReference type="KEGG" id="cfus:CYFUS_009486"/>
<dbReference type="AlphaFoldDB" id="A0A250JJD5"/>